<reference evidence="2 3" key="1">
    <citation type="submission" date="2016-12" db="EMBL/GenBank/DDBJ databases">
        <title>The new phylogeny of genus Mycobacterium.</title>
        <authorList>
            <person name="Tortoli E."/>
            <person name="Trovato A."/>
            <person name="Cirillo D.M."/>
        </authorList>
    </citation>
    <scope>NUCLEOTIDE SEQUENCE [LARGE SCALE GENOMIC DNA]</scope>
    <source>
        <strain evidence="2 3">DSM 45069</strain>
    </source>
</reference>
<feature type="transmembrane region" description="Helical" evidence="1">
    <location>
        <begin position="129"/>
        <end position="155"/>
    </location>
</feature>
<feature type="transmembrane region" description="Helical" evidence="1">
    <location>
        <begin position="34"/>
        <end position="50"/>
    </location>
</feature>
<protein>
    <recommendedName>
        <fullName evidence="4">DUF5135 domain-containing protein</fullName>
    </recommendedName>
</protein>
<evidence type="ECO:0000313" key="3">
    <source>
        <dbReference type="Proteomes" id="UP000192707"/>
    </source>
</evidence>
<keyword evidence="1" id="KW-0812">Transmembrane</keyword>
<evidence type="ECO:0000256" key="1">
    <source>
        <dbReference type="SAM" id="Phobius"/>
    </source>
</evidence>
<proteinExistence type="predicted"/>
<accession>A0A1W9ZC42</accession>
<dbReference type="AlphaFoldDB" id="A0A1W9ZC42"/>
<dbReference type="InterPro" id="IPR033459">
    <property type="entry name" value="AveC-like"/>
</dbReference>
<name>A0A1W9ZC42_MYCAI</name>
<keyword evidence="1" id="KW-0472">Membrane</keyword>
<keyword evidence="1" id="KW-1133">Transmembrane helix</keyword>
<keyword evidence="3" id="KW-1185">Reference proteome</keyword>
<dbReference type="Proteomes" id="UP000192707">
    <property type="component" value="Unassembled WGS sequence"/>
</dbReference>
<feature type="transmembrane region" description="Helical" evidence="1">
    <location>
        <begin position="219"/>
        <end position="238"/>
    </location>
</feature>
<feature type="transmembrane region" description="Helical" evidence="1">
    <location>
        <begin position="175"/>
        <end position="195"/>
    </location>
</feature>
<gene>
    <name evidence="2" type="ORF">BST14_18895</name>
</gene>
<dbReference type="Pfam" id="PF17198">
    <property type="entry name" value="AveC_like"/>
    <property type="match status" value="1"/>
</dbReference>
<sequence length="301" mass="33973">MKVFALVLEFGGAAAGAAAVYFWLIRPWRRNGRIGLDGLLVLAWFTLYWQDTLMNYSQTWVTYNSVLLNLGSWNGEIPGWMSPNGNQQIEPVLLMVPAYIWAGLGPTLAACWLLRRVRARWPHLSNRRLAVICFIGFVTFDMVFEPLATFAGWWAWDGSIPSLTLFYGHYYQYPLYEAVLWGAFWAGATCLRFFVDDKGHTFAEKGITTLRLSPRHSTVVRLLALIGFMNALYLAYMIPMQLFGLHAEWPADIANRSYFTNELCGYGTQFMCPGTGVPISRPGAPRLGNNGGLLPPVEPRR</sequence>
<dbReference type="EMBL" id="MVHG01000055">
    <property type="protein sequence ID" value="ORA11275.1"/>
    <property type="molecule type" value="Genomic_DNA"/>
</dbReference>
<feature type="transmembrane region" description="Helical" evidence="1">
    <location>
        <begin position="98"/>
        <end position="117"/>
    </location>
</feature>
<evidence type="ECO:0000313" key="2">
    <source>
        <dbReference type="EMBL" id="ORA11275.1"/>
    </source>
</evidence>
<evidence type="ECO:0008006" key="4">
    <source>
        <dbReference type="Google" id="ProtNLM"/>
    </source>
</evidence>
<comment type="caution">
    <text evidence="2">The sequence shown here is derived from an EMBL/GenBank/DDBJ whole genome shotgun (WGS) entry which is preliminary data.</text>
</comment>
<organism evidence="2 3">
    <name type="scientific">Mycobacterium arosiense ATCC BAA-1401 = DSM 45069</name>
    <dbReference type="NCBI Taxonomy" id="1265311"/>
    <lineage>
        <taxon>Bacteria</taxon>
        <taxon>Bacillati</taxon>
        <taxon>Actinomycetota</taxon>
        <taxon>Actinomycetes</taxon>
        <taxon>Mycobacteriales</taxon>
        <taxon>Mycobacteriaceae</taxon>
        <taxon>Mycobacterium</taxon>
        <taxon>Mycobacterium avium complex (MAC)</taxon>
    </lineage>
</organism>
<feature type="transmembrane region" description="Helical" evidence="1">
    <location>
        <begin position="6"/>
        <end position="25"/>
    </location>
</feature>